<evidence type="ECO:0000256" key="2">
    <source>
        <dbReference type="SAM" id="MobiDB-lite"/>
    </source>
</evidence>
<dbReference type="EMBL" id="JASBNA010000045">
    <property type="protein sequence ID" value="KAK7680942.1"/>
    <property type="molecule type" value="Genomic_DNA"/>
</dbReference>
<feature type="compositionally biased region" description="Basic and acidic residues" evidence="2">
    <location>
        <begin position="24"/>
        <end position="43"/>
    </location>
</feature>
<keyword evidence="4" id="KW-1185">Reference proteome</keyword>
<accession>A0AAW0FNR6</accession>
<sequence length="211" mass="25027">MKNDLENRLESLQEELLVIHKERERKNSKTLKRVDESLVKEEETQSNGHSEIKKEEEKVKEEEPIKEEINKEEVEKLSVEIKELQAVNQVLSKQLSEINHKIEESEQEKDQMKNRLNNLSEEELKRSNIYIEMVERNNKLNDDLSEANKLKDGLIKKIEELENGQGEYSKMMNSQVIEENEQLKNQLNKMIKLQHYKNKRKKEAGVESMKI</sequence>
<dbReference type="Proteomes" id="UP001385951">
    <property type="component" value="Unassembled WGS sequence"/>
</dbReference>
<evidence type="ECO:0000256" key="1">
    <source>
        <dbReference type="SAM" id="Coils"/>
    </source>
</evidence>
<gene>
    <name evidence="3" type="ORF">QCA50_015994</name>
</gene>
<name>A0AAW0FNR6_9APHY</name>
<feature type="region of interest" description="Disordered" evidence="2">
    <location>
        <begin position="24"/>
        <end position="64"/>
    </location>
</feature>
<comment type="caution">
    <text evidence="3">The sequence shown here is derived from an EMBL/GenBank/DDBJ whole genome shotgun (WGS) entry which is preliminary data.</text>
</comment>
<evidence type="ECO:0000313" key="3">
    <source>
        <dbReference type="EMBL" id="KAK7680942.1"/>
    </source>
</evidence>
<keyword evidence="1" id="KW-0175">Coiled coil</keyword>
<feature type="compositionally biased region" description="Basic and acidic residues" evidence="2">
    <location>
        <begin position="50"/>
        <end position="64"/>
    </location>
</feature>
<dbReference type="AlphaFoldDB" id="A0AAW0FNR6"/>
<proteinExistence type="predicted"/>
<reference evidence="3 4" key="1">
    <citation type="submission" date="2022-09" db="EMBL/GenBank/DDBJ databases">
        <authorList>
            <person name="Palmer J.M."/>
        </authorList>
    </citation>
    <scope>NUCLEOTIDE SEQUENCE [LARGE SCALE GENOMIC DNA]</scope>
    <source>
        <strain evidence="3 4">DSM 7382</strain>
    </source>
</reference>
<evidence type="ECO:0000313" key="4">
    <source>
        <dbReference type="Proteomes" id="UP001385951"/>
    </source>
</evidence>
<feature type="coiled-coil region" evidence="1">
    <location>
        <begin position="67"/>
        <end position="193"/>
    </location>
</feature>
<protein>
    <submittedName>
        <fullName evidence="3">Uncharacterized protein</fullName>
    </submittedName>
</protein>
<organism evidence="3 4">
    <name type="scientific">Cerrena zonata</name>
    <dbReference type="NCBI Taxonomy" id="2478898"/>
    <lineage>
        <taxon>Eukaryota</taxon>
        <taxon>Fungi</taxon>
        <taxon>Dikarya</taxon>
        <taxon>Basidiomycota</taxon>
        <taxon>Agaricomycotina</taxon>
        <taxon>Agaricomycetes</taxon>
        <taxon>Polyporales</taxon>
        <taxon>Cerrenaceae</taxon>
        <taxon>Cerrena</taxon>
    </lineage>
</organism>